<feature type="transmembrane region" description="Helical" evidence="11">
    <location>
        <begin position="404"/>
        <end position="425"/>
    </location>
</feature>
<gene>
    <name evidence="13" type="primary">rseP</name>
    <name evidence="13" type="ORF">IAC29_06675</name>
</gene>
<dbReference type="Proteomes" id="UP000810252">
    <property type="component" value="Unassembled WGS sequence"/>
</dbReference>
<dbReference type="SUPFAM" id="SSF50156">
    <property type="entry name" value="PDZ domain-like"/>
    <property type="match status" value="2"/>
</dbReference>
<protein>
    <recommendedName>
        <fullName evidence="11">Zinc metalloprotease</fullName>
        <ecNumber evidence="11">3.4.24.-</ecNumber>
    </recommendedName>
</protein>
<organism evidence="13 14">
    <name type="scientific">Candidatus Cryptobacteroides merdigallinarum</name>
    <dbReference type="NCBI Taxonomy" id="2840770"/>
    <lineage>
        <taxon>Bacteria</taxon>
        <taxon>Pseudomonadati</taxon>
        <taxon>Bacteroidota</taxon>
        <taxon>Bacteroidia</taxon>
        <taxon>Bacteroidales</taxon>
        <taxon>Candidatus Cryptobacteroides</taxon>
    </lineage>
</organism>
<dbReference type="GO" id="GO:0006508">
    <property type="term" value="P:proteolysis"/>
    <property type="evidence" value="ECO:0007669"/>
    <property type="project" value="UniProtKB-KW"/>
</dbReference>
<evidence type="ECO:0000256" key="6">
    <source>
        <dbReference type="ARBA" id="ARBA00022801"/>
    </source>
</evidence>
<feature type="transmembrane region" description="Helical" evidence="11">
    <location>
        <begin position="6"/>
        <end position="28"/>
    </location>
</feature>
<keyword evidence="5 11" id="KW-0812">Transmembrane</keyword>
<dbReference type="NCBIfam" id="TIGR00054">
    <property type="entry name" value="RIP metalloprotease RseP"/>
    <property type="match status" value="1"/>
</dbReference>
<evidence type="ECO:0000259" key="12">
    <source>
        <dbReference type="Pfam" id="PF02163"/>
    </source>
</evidence>
<keyword evidence="9 11" id="KW-0482">Metalloprotease</keyword>
<dbReference type="GO" id="GO:0004222">
    <property type="term" value="F:metalloendopeptidase activity"/>
    <property type="evidence" value="ECO:0007669"/>
    <property type="project" value="InterPro"/>
</dbReference>
<name>A0A9D9HG39_9BACT</name>
<comment type="cofactor">
    <cofactor evidence="1 11">
        <name>Zn(2+)</name>
        <dbReference type="ChEBI" id="CHEBI:29105"/>
    </cofactor>
</comment>
<comment type="similarity">
    <text evidence="3 11">Belongs to the peptidase M50B family.</text>
</comment>
<evidence type="ECO:0000256" key="3">
    <source>
        <dbReference type="ARBA" id="ARBA00007931"/>
    </source>
</evidence>
<comment type="subcellular location">
    <subcellularLocation>
        <location evidence="2">Membrane</location>
        <topology evidence="2">Multi-pass membrane protein</topology>
    </subcellularLocation>
</comment>
<feature type="transmembrane region" description="Helical" evidence="11">
    <location>
        <begin position="105"/>
        <end position="130"/>
    </location>
</feature>
<feature type="domain" description="Peptidase M50" evidence="12">
    <location>
        <begin position="10"/>
        <end position="419"/>
    </location>
</feature>
<keyword evidence="7 11" id="KW-0862">Zinc</keyword>
<keyword evidence="8 11" id="KW-1133">Transmembrane helix</keyword>
<dbReference type="GO" id="GO:0016020">
    <property type="term" value="C:membrane"/>
    <property type="evidence" value="ECO:0007669"/>
    <property type="project" value="UniProtKB-SubCell"/>
</dbReference>
<dbReference type="PANTHER" id="PTHR42837">
    <property type="entry name" value="REGULATOR OF SIGMA-E PROTEASE RSEP"/>
    <property type="match status" value="1"/>
</dbReference>
<dbReference type="EMBL" id="JADIMQ010000094">
    <property type="protein sequence ID" value="MBO8448938.1"/>
    <property type="molecule type" value="Genomic_DNA"/>
</dbReference>
<dbReference type="InterPro" id="IPR036034">
    <property type="entry name" value="PDZ_sf"/>
</dbReference>
<dbReference type="EC" id="3.4.24.-" evidence="11"/>
<evidence type="ECO:0000256" key="11">
    <source>
        <dbReference type="RuleBase" id="RU362031"/>
    </source>
</evidence>
<evidence type="ECO:0000256" key="2">
    <source>
        <dbReference type="ARBA" id="ARBA00004141"/>
    </source>
</evidence>
<reference evidence="13" key="1">
    <citation type="submission" date="2020-10" db="EMBL/GenBank/DDBJ databases">
        <authorList>
            <person name="Gilroy R."/>
        </authorList>
    </citation>
    <scope>NUCLEOTIDE SEQUENCE</scope>
    <source>
        <strain evidence="13">20514</strain>
    </source>
</reference>
<proteinExistence type="inferred from homology"/>
<accession>A0A9D9HG39</accession>
<evidence type="ECO:0000256" key="10">
    <source>
        <dbReference type="ARBA" id="ARBA00023136"/>
    </source>
</evidence>
<evidence type="ECO:0000256" key="9">
    <source>
        <dbReference type="ARBA" id="ARBA00023049"/>
    </source>
</evidence>
<reference evidence="13" key="2">
    <citation type="journal article" date="2021" name="PeerJ">
        <title>Extensive microbial diversity within the chicken gut microbiome revealed by metagenomics and culture.</title>
        <authorList>
            <person name="Gilroy R."/>
            <person name="Ravi A."/>
            <person name="Getino M."/>
            <person name="Pursley I."/>
            <person name="Horton D.L."/>
            <person name="Alikhan N.F."/>
            <person name="Baker D."/>
            <person name="Gharbi K."/>
            <person name="Hall N."/>
            <person name="Watson M."/>
            <person name="Adriaenssens E.M."/>
            <person name="Foster-Nyarko E."/>
            <person name="Jarju S."/>
            <person name="Secka A."/>
            <person name="Antonio M."/>
            <person name="Oren A."/>
            <person name="Chaudhuri R.R."/>
            <person name="La Ragione R."/>
            <person name="Hildebrand F."/>
            <person name="Pallen M.J."/>
        </authorList>
    </citation>
    <scope>NUCLEOTIDE SEQUENCE</scope>
    <source>
        <strain evidence="13">20514</strain>
    </source>
</reference>
<evidence type="ECO:0000256" key="4">
    <source>
        <dbReference type="ARBA" id="ARBA00022670"/>
    </source>
</evidence>
<evidence type="ECO:0000256" key="8">
    <source>
        <dbReference type="ARBA" id="ARBA00022989"/>
    </source>
</evidence>
<dbReference type="InterPro" id="IPR004387">
    <property type="entry name" value="Pept_M50_Zn"/>
</dbReference>
<comment type="caution">
    <text evidence="13">The sequence shown here is derived from an EMBL/GenBank/DDBJ whole genome shotgun (WGS) entry which is preliminary data.</text>
</comment>
<dbReference type="Pfam" id="PF02163">
    <property type="entry name" value="Peptidase_M50"/>
    <property type="match status" value="1"/>
</dbReference>
<dbReference type="InterPro" id="IPR008915">
    <property type="entry name" value="Peptidase_M50"/>
</dbReference>
<sequence length="434" mass="48476">MIVIIKILQVILALSVLILIHEFGHFLFAKMFRIRVEKFYLFFDAGFALFRFKPKNSDTEYGIGWLPLGGYCKISGMVDESMDTESLKSEPKPWEFRSKPAWQRLLVMSGGVLFNFIFAIIVYIGILAGWGESYISNEDNEIYVNELAYEMGFRNGDRILSFDDYTPERFEMLQADMARQTARKATVLRDGDTVDIYLDHNMIGEVLNSPGMFGLAIPFVVDTIPETSPNSRAGLMKGDRISAIEGRPIEFLQDSREILGEYAGKEIDITVVRDNDTLQMPVQVDTGGRLGIYASIPGVKTKSYSVASAIPAGIRHTFTTIGGYLQDLKLVFTPSTEAYKSVGSFIAMGQIFPATWDWYRFLNILALLSIMLGVMNLIPIPALDGGHILFTLYEIITGKKPSDRFLAVAQVIGMAILLGIMVLAFGNDIGRLIK</sequence>
<dbReference type="Gene3D" id="2.30.42.10">
    <property type="match status" value="1"/>
</dbReference>
<evidence type="ECO:0000313" key="14">
    <source>
        <dbReference type="Proteomes" id="UP000810252"/>
    </source>
</evidence>
<evidence type="ECO:0000313" key="13">
    <source>
        <dbReference type="EMBL" id="MBO8448938.1"/>
    </source>
</evidence>
<feature type="transmembrane region" description="Helical" evidence="11">
    <location>
        <begin position="358"/>
        <end position="383"/>
    </location>
</feature>
<dbReference type="PANTHER" id="PTHR42837:SF2">
    <property type="entry name" value="MEMBRANE METALLOPROTEASE ARASP2, CHLOROPLASTIC-RELATED"/>
    <property type="match status" value="1"/>
</dbReference>
<evidence type="ECO:0000256" key="1">
    <source>
        <dbReference type="ARBA" id="ARBA00001947"/>
    </source>
</evidence>
<dbReference type="CDD" id="cd06163">
    <property type="entry name" value="S2P-M50_PDZ_RseP-like"/>
    <property type="match status" value="2"/>
</dbReference>
<dbReference type="GO" id="GO:0046872">
    <property type="term" value="F:metal ion binding"/>
    <property type="evidence" value="ECO:0007669"/>
    <property type="project" value="UniProtKB-KW"/>
</dbReference>
<keyword evidence="4" id="KW-0645">Protease</keyword>
<keyword evidence="11" id="KW-0479">Metal-binding</keyword>
<keyword evidence="10 11" id="KW-0472">Membrane</keyword>
<evidence type="ECO:0000256" key="7">
    <source>
        <dbReference type="ARBA" id="ARBA00022833"/>
    </source>
</evidence>
<evidence type="ECO:0000256" key="5">
    <source>
        <dbReference type="ARBA" id="ARBA00022692"/>
    </source>
</evidence>
<dbReference type="AlphaFoldDB" id="A0A9D9HG39"/>
<keyword evidence="6 11" id="KW-0378">Hydrolase</keyword>